<dbReference type="EMBL" id="KZ155771">
    <property type="protein sequence ID" value="OUS49635.1"/>
    <property type="molecule type" value="Genomic_DNA"/>
</dbReference>
<keyword evidence="2" id="KW-0813">Transport</keyword>
<reference evidence="10" key="1">
    <citation type="submission" date="2017-04" db="EMBL/GenBank/DDBJ databases">
        <title>Population genomics of picophytoplankton unveils novel chromosome hypervariability.</title>
        <authorList>
            <consortium name="DOE Joint Genome Institute"/>
            <person name="Blanc-Mathieu R."/>
            <person name="Krasovec M."/>
            <person name="Hebrard M."/>
            <person name="Yau S."/>
            <person name="Desgranges E."/>
            <person name="Martin J."/>
            <person name="Schackwitz W."/>
            <person name="Kuo A."/>
            <person name="Salin G."/>
            <person name="Donnadieu C."/>
            <person name="Desdevises Y."/>
            <person name="Sanchez-Ferandin S."/>
            <person name="Moreau H."/>
            <person name="Rivals E."/>
            <person name="Grigoriev I.V."/>
            <person name="Grimsley N."/>
            <person name="Eyre-Walker A."/>
            <person name="Piganeau G."/>
        </authorList>
    </citation>
    <scope>NUCLEOTIDE SEQUENCE [LARGE SCALE GENOMIC DNA]</scope>
    <source>
        <strain evidence="10">RCC 1115</strain>
    </source>
</reference>
<feature type="transmembrane region" description="Helical" evidence="8">
    <location>
        <begin position="725"/>
        <end position="742"/>
    </location>
</feature>
<evidence type="ECO:0000256" key="5">
    <source>
        <dbReference type="ARBA" id="ARBA00023136"/>
    </source>
</evidence>
<dbReference type="Pfam" id="PF00083">
    <property type="entry name" value="Sugar_tr"/>
    <property type="match status" value="1"/>
</dbReference>
<dbReference type="PROSITE" id="PS50850">
    <property type="entry name" value="MFS"/>
    <property type="match status" value="1"/>
</dbReference>
<dbReference type="InterPro" id="IPR005828">
    <property type="entry name" value="MFS_sugar_transport-like"/>
</dbReference>
<evidence type="ECO:0000256" key="7">
    <source>
        <dbReference type="SAM" id="MobiDB-lite"/>
    </source>
</evidence>
<feature type="transmembrane region" description="Helical" evidence="8">
    <location>
        <begin position="403"/>
        <end position="422"/>
    </location>
</feature>
<dbReference type="Gene3D" id="1.20.1250.20">
    <property type="entry name" value="MFS general substrate transporter like domains"/>
    <property type="match status" value="1"/>
</dbReference>
<dbReference type="Proteomes" id="UP000195557">
    <property type="component" value="Unassembled WGS sequence"/>
</dbReference>
<keyword evidence="4 8" id="KW-1133">Transmembrane helix</keyword>
<feature type="transmembrane region" description="Helical" evidence="8">
    <location>
        <begin position="638"/>
        <end position="655"/>
    </location>
</feature>
<evidence type="ECO:0000256" key="4">
    <source>
        <dbReference type="ARBA" id="ARBA00022989"/>
    </source>
</evidence>
<dbReference type="GO" id="GO:0022857">
    <property type="term" value="F:transmembrane transporter activity"/>
    <property type="evidence" value="ECO:0007669"/>
    <property type="project" value="InterPro"/>
</dbReference>
<dbReference type="eggNOG" id="KOG0253">
    <property type="taxonomic scope" value="Eukaryota"/>
</dbReference>
<evidence type="ECO:0000256" key="3">
    <source>
        <dbReference type="ARBA" id="ARBA00022692"/>
    </source>
</evidence>
<keyword evidence="5 8" id="KW-0472">Membrane</keyword>
<evidence type="ECO:0000256" key="2">
    <source>
        <dbReference type="ARBA" id="ARBA00022448"/>
    </source>
</evidence>
<feature type="transmembrane region" description="Helical" evidence="8">
    <location>
        <begin position="460"/>
        <end position="483"/>
    </location>
</feature>
<evidence type="ECO:0000313" key="10">
    <source>
        <dbReference type="EMBL" id="OUS49635.1"/>
    </source>
</evidence>
<gene>
    <name evidence="10" type="ORF">BE221DRAFT_216410</name>
</gene>
<feature type="region of interest" description="Disordered" evidence="7">
    <location>
        <begin position="294"/>
        <end position="315"/>
    </location>
</feature>
<dbReference type="GO" id="GO:0016020">
    <property type="term" value="C:membrane"/>
    <property type="evidence" value="ECO:0007669"/>
    <property type="project" value="UniProtKB-SubCell"/>
</dbReference>
<comment type="subcellular location">
    <subcellularLocation>
        <location evidence="1">Membrane</location>
        <topology evidence="1">Multi-pass membrane protein</topology>
    </subcellularLocation>
</comment>
<dbReference type="AlphaFoldDB" id="A0A1Y5IRL3"/>
<feature type="transmembrane region" description="Helical" evidence="8">
    <location>
        <begin position="489"/>
        <end position="510"/>
    </location>
</feature>
<dbReference type="SUPFAM" id="SSF103473">
    <property type="entry name" value="MFS general substrate transporter"/>
    <property type="match status" value="1"/>
</dbReference>
<feature type="transmembrane region" description="Helical" evidence="8">
    <location>
        <begin position="569"/>
        <end position="590"/>
    </location>
</feature>
<accession>A0A1Y5IRL3</accession>
<feature type="coiled-coil region" evidence="6">
    <location>
        <begin position="95"/>
        <end position="216"/>
    </location>
</feature>
<sequence length="769" mass="83646">MARTAEAEAEARAVARAVERAGRLDYDCAVADGRFSATALEAWDGGKMIGVLVGTERSSGKRVTLKAFSGQLFGAWRVEGWAPPVGELTHDNVAYVEEHAKIQRLSERIAEAESAEKEARAAATAEAALREGELEALNKAAKAAQKARRRARAALGDDASAADIEALDEESRRSKRQVAAAKQVINEATATMRARADSLRERIDEMKTERKTLSQNLQENIWDSYKLPSLSGDVQPLRDVFHPRVTSIPCGCGDCAAPKLLAWAHARDVVPESIAEMWIVGRSRVDMSADPARFGANGAGDVPGTDANPSRTESRASNLSSVAEINDTLGWSTYQWRLFVVTGLCIAAESVEVNLLSFLTVECAKEWNLTGARVDHVAGSVFAGEVAGCVLFGLLADAIGRRPTFAMGTVLVAVFGLATAFARNLFEMTILGFGVGLGIGGFSVPYDLLCEFCPNAARGVVMMALWIFWTFGSFMVLILASAMLETQGWRMLCIYCAIPSILSMFGLMFVDESPHWLVIKGRRKEADAILRKAAEMNRVDLGEFELESEDFGTLDVGVLFRDGNAYRTILIWTCQFCQTFIYYGIVLYLPRAFARISGPTSTQSGAQYPYWALILSCAGEFVAAVIVLYAVQRYTRSQLIFFSFFVFACSFPFVVMDVPDVYMVVLAMIARMAATNAGNVCWLASPEAYPTNVRATGHGWANLIARIGALVTTYCAGWHDHDEVAALYACVALIGAAAGYMLPPGVMPGSEPSDKFDAKGRLFRSKKQS</sequence>
<evidence type="ECO:0000256" key="1">
    <source>
        <dbReference type="ARBA" id="ARBA00004141"/>
    </source>
</evidence>
<organism evidence="10">
    <name type="scientific">Ostreococcus tauri</name>
    <name type="common">Marine green alga</name>
    <dbReference type="NCBI Taxonomy" id="70448"/>
    <lineage>
        <taxon>Eukaryota</taxon>
        <taxon>Viridiplantae</taxon>
        <taxon>Chlorophyta</taxon>
        <taxon>Mamiellophyceae</taxon>
        <taxon>Mamiellales</taxon>
        <taxon>Bathycoccaceae</taxon>
        <taxon>Ostreococcus</taxon>
    </lineage>
</organism>
<evidence type="ECO:0000256" key="8">
    <source>
        <dbReference type="SAM" id="Phobius"/>
    </source>
</evidence>
<dbReference type="PANTHER" id="PTHR23511">
    <property type="entry name" value="SYNAPTIC VESICLE GLYCOPROTEIN 2"/>
    <property type="match status" value="1"/>
</dbReference>
<dbReference type="InterPro" id="IPR020846">
    <property type="entry name" value="MFS_dom"/>
</dbReference>
<name>A0A1Y5IRL3_OSTTA</name>
<dbReference type="InterPro" id="IPR036259">
    <property type="entry name" value="MFS_trans_sf"/>
</dbReference>
<feature type="transmembrane region" description="Helical" evidence="8">
    <location>
        <begin position="610"/>
        <end position="631"/>
    </location>
</feature>
<keyword evidence="3 8" id="KW-0812">Transmembrane</keyword>
<feature type="domain" description="Major facilitator superfamily (MFS) profile" evidence="9">
    <location>
        <begin position="338"/>
        <end position="747"/>
    </location>
</feature>
<evidence type="ECO:0000256" key="6">
    <source>
        <dbReference type="SAM" id="Coils"/>
    </source>
</evidence>
<evidence type="ECO:0000259" key="9">
    <source>
        <dbReference type="PROSITE" id="PS50850"/>
    </source>
</evidence>
<dbReference type="PANTHER" id="PTHR23511:SF34">
    <property type="entry name" value="SYNAPTIC VESICLE GLYCOPROTEIN 2"/>
    <property type="match status" value="1"/>
</dbReference>
<keyword evidence="6" id="KW-0175">Coiled coil</keyword>
<protein>
    <submittedName>
        <fullName evidence="10">Major facilitator superfamily domain-containing protein</fullName>
    </submittedName>
</protein>
<feature type="transmembrane region" description="Helical" evidence="8">
    <location>
        <begin position="428"/>
        <end position="448"/>
    </location>
</feature>
<proteinExistence type="predicted"/>